<evidence type="ECO:0000313" key="2">
    <source>
        <dbReference type="EMBL" id="TVM35019.1"/>
    </source>
</evidence>
<accession>A0A6P1ZM60</accession>
<dbReference type="AlphaFoldDB" id="A0A6P1ZM60"/>
<dbReference type="Proteomes" id="UP000503251">
    <property type="component" value="Chromosome"/>
</dbReference>
<reference evidence="2 3" key="1">
    <citation type="submission" date="2018-06" db="EMBL/GenBank/DDBJ databases">
        <title>Complete genome of Desulfovibrio marinus P48SEP.</title>
        <authorList>
            <person name="Crispim J.S."/>
            <person name="Vidigal P.M.P."/>
            <person name="Silva L.C.F."/>
            <person name="Araujo L.C."/>
            <person name="Laguardia C.N."/>
            <person name="Dias R.S."/>
            <person name="Sousa M.P."/>
            <person name="Paula S.O."/>
            <person name="Silva C."/>
        </authorList>
    </citation>
    <scope>NUCLEOTIDE SEQUENCE [LARGE SCALE GENOMIC DNA]</scope>
    <source>
        <strain evidence="2 3">P48SEP</strain>
    </source>
</reference>
<dbReference type="OrthoDB" id="5464418at2"/>
<evidence type="ECO:0000313" key="1">
    <source>
        <dbReference type="EMBL" id="QJT08121.1"/>
    </source>
</evidence>
<keyword evidence="4" id="KW-1185">Reference proteome</keyword>
<sequence length="581" mass="68636">MLKTWKHAFKDSRWTLVDNPDDYSLHPQITTLTDLKAYLDVVHAKYCLIKPYFEHPKYPLVDARELLPSFESDPFEYEELPGFSMVAFERPMEYFDEIFQFDILHSLLDQNDTAQGMACPLEPAVLQNNLQTLLNRLPKRMQDDLSEKFSNRDVTDLDHYHEMLPFLLQMDRAHVLARDMYDNFILTGVYGSFPSDLDTEIKRFGLRIGKFTVGDSIRYELHRIFVYTFLMELYGFPIVSERRTSSALFARKLHKLGERFLVRVLGQSDRTITTLYSEDGEKRYPRVEKLALVRVEKEQKDVIRLLKDGGYFIDPKKLVVLLRVRYKQHKFNPHNVRQDRALSVENQEVIHPLTGRAYTGLNIIKDATNMFLRLNDIVRGEYVGTIVFKRNEVVENTDTDEKRLKFLYSWLSKHQRRIISYSDDFYAKVVQVLDNYLLNPENYDVFQNSYDLYHEVWAKYSYIQQARKVRHLEEISDGVDRKGNRISHLDRLKEACELLQELKFEIVNYFEDLVQSVIGISESMLSDRYLARKYMEKKEEELTDYGKTVKRNYGKLVSLLDEFKSIRKTRAELLPSLLETG</sequence>
<organism evidence="2 3">
    <name type="scientific">Oceanidesulfovibrio marinus</name>
    <dbReference type="NCBI Taxonomy" id="370038"/>
    <lineage>
        <taxon>Bacteria</taxon>
        <taxon>Pseudomonadati</taxon>
        <taxon>Thermodesulfobacteriota</taxon>
        <taxon>Desulfovibrionia</taxon>
        <taxon>Desulfovibrionales</taxon>
        <taxon>Desulfovibrionaceae</taxon>
        <taxon>Oceanidesulfovibrio</taxon>
    </lineage>
</organism>
<name>A0A6P1ZM60_9BACT</name>
<evidence type="ECO:0000313" key="3">
    <source>
        <dbReference type="Proteomes" id="UP000434052"/>
    </source>
</evidence>
<proteinExistence type="predicted"/>
<gene>
    <name evidence="2" type="ORF">DQK91_06345</name>
    <name evidence="1" type="ORF">E8L03_03925</name>
</gene>
<dbReference type="EMBL" id="QMIF01000003">
    <property type="protein sequence ID" value="TVM35019.1"/>
    <property type="molecule type" value="Genomic_DNA"/>
</dbReference>
<reference evidence="1 4" key="2">
    <citation type="submission" date="2019-04" db="EMBL/GenBank/DDBJ databases">
        <title>Isolation and culture of sulfate reducing bacteria from the cold seep of the South China Sea.</title>
        <authorList>
            <person name="Sun C."/>
            <person name="Liu R."/>
        </authorList>
    </citation>
    <scope>NUCLEOTIDE SEQUENCE [LARGE SCALE GENOMIC DNA]</scope>
    <source>
        <strain evidence="1 4">CS1</strain>
    </source>
</reference>
<protein>
    <submittedName>
        <fullName evidence="2">Uncharacterized protein</fullName>
    </submittedName>
</protein>
<dbReference type="EMBL" id="CP039543">
    <property type="protein sequence ID" value="QJT08121.1"/>
    <property type="molecule type" value="Genomic_DNA"/>
</dbReference>
<dbReference type="RefSeq" id="WP_144234571.1">
    <property type="nucleotide sequence ID" value="NZ_CP039543.1"/>
</dbReference>
<evidence type="ECO:0000313" key="4">
    <source>
        <dbReference type="Proteomes" id="UP000503251"/>
    </source>
</evidence>
<dbReference type="Proteomes" id="UP000434052">
    <property type="component" value="Unassembled WGS sequence"/>
</dbReference>